<name>A0A382LMV9_9ZZZZ</name>
<evidence type="ECO:0000313" key="1">
    <source>
        <dbReference type="EMBL" id="SVC36557.1"/>
    </source>
</evidence>
<feature type="non-terminal residue" evidence="1">
    <location>
        <position position="36"/>
    </location>
</feature>
<dbReference type="EMBL" id="UINC01087301">
    <property type="protein sequence ID" value="SVC36557.1"/>
    <property type="molecule type" value="Genomic_DNA"/>
</dbReference>
<organism evidence="1">
    <name type="scientific">marine metagenome</name>
    <dbReference type="NCBI Taxonomy" id="408172"/>
    <lineage>
        <taxon>unclassified sequences</taxon>
        <taxon>metagenomes</taxon>
        <taxon>ecological metagenomes</taxon>
    </lineage>
</organism>
<protein>
    <submittedName>
        <fullName evidence="1">Uncharacterized protein</fullName>
    </submittedName>
</protein>
<reference evidence="1" key="1">
    <citation type="submission" date="2018-05" db="EMBL/GenBank/DDBJ databases">
        <authorList>
            <person name="Lanie J.A."/>
            <person name="Ng W.-L."/>
            <person name="Kazmierczak K.M."/>
            <person name="Andrzejewski T.M."/>
            <person name="Davidsen T.M."/>
            <person name="Wayne K.J."/>
            <person name="Tettelin H."/>
            <person name="Glass J.I."/>
            <person name="Rusch D."/>
            <person name="Podicherti R."/>
            <person name="Tsui H.-C.T."/>
            <person name="Winkler M.E."/>
        </authorList>
    </citation>
    <scope>NUCLEOTIDE SEQUENCE</scope>
</reference>
<dbReference type="AlphaFoldDB" id="A0A382LMV9"/>
<sequence length="36" mass="4091">MEPVRQINIFPEKIYVGMVVLLQCRHAKGNSTPYAS</sequence>
<gene>
    <name evidence="1" type="ORF">METZ01_LOCUS289411</name>
</gene>
<accession>A0A382LMV9</accession>
<proteinExistence type="predicted"/>